<sequence>MRLLHIITALVTVIVLLFIINENNSSEIMKYFPIDEEIQFTEASTDLSLLQQVSNDEYQIRWIISSKMPEPVYLRQDISLLYMDGNLKGIKGLWKEEERDIHLQLDFEESDSSHFQAISYHHGEVHYPNDIIKSVQSMSHDNLYVIDSPYSPLEAFQEGTTDLQKNWQETLDHATNQQLQFRWKEWIDAQQIDTNGYDLIPLTSLYIYTKQPIDGLSQEETDRVIGQLWEGLYREYILPVSNIKKTSHQIIPIILIDKTRDHLIVLFNDENNELKLLRQNI</sequence>
<dbReference type="Proteomes" id="UP001595882">
    <property type="component" value="Unassembled WGS sequence"/>
</dbReference>
<comment type="caution">
    <text evidence="1">The sequence shown here is derived from an EMBL/GenBank/DDBJ whole genome shotgun (WGS) entry which is preliminary data.</text>
</comment>
<name>A0ABV8X1P8_9BACI</name>
<gene>
    <name evidence="1" type="ORF">ACFOY7_14190</name>
</gene>
<evidence type="ECO:0000313" key="2">
    <source>
        <dbReference type="Proteomes" id="UP001595882"/>
    </source>
</evidence>
<reference evidence="2" key="1">
    <citation type="journal article" date="2019" name="Int. J. Syst. Evol. Microbiol.">
        <title>The Global Catalogue of Microorganisms (GCM) 10K type strain sequencing project: providing services to taxonomists for standard genome sequencing and annotation.</title>
        <authorList>
            <consortium name="The Broad Institute Genomics Platform"/>
            <consortium name="The Broad Institute Genome Sequencing Center for Infectious Disease"/>
            <person name="Wu L."/>
            <person name="Ma J."/>
        </authorList>
    </citation>
    <scope>NUCLEOTIDE SEQUENCE [LARGE SCALE GENOMIC DNA]</scope>
    <source>
        <strain evidence="2">CCUG 37865</strain>
    </source>
</reference>
<dbReference type="RefSeq" id="WP_390252753.1">
    <property type="nucleotide sequence ID" value="NZ_JBHSDT010000008.1"/>
</dbReference>
<dbReference type="EMBL" id="JBHSDT010000008">
    <property type="protein sequence ID" value="MFC4404214.1"/>
    <property type="molecule type" value="Genomic_DNA"/>
</dbReference>
<proteinExistence type="predicted"/>
<accession>A0ABV8X1P8</accession>
<keyword evidence="2" id="KW-1185">Reference proteome</keyword>
<organism evidence="1 2">
    <name type="scientific">Gracilibacillus xinjiangensis</name>
    <dbReference type="NCBI Taxonomy" id="1193282"/>
    <lineage>
        <taxon>Bacteria</taxon>
        <taxon>Bacillati</taxon>
        <taxon>Bacillota</taxon>
        <taxon>Bacilli</taxon>
        <taxon>Bacillales</taxon>
        <taxon>Bacillaceae</taxon>
        <taxon>Gracilibacillus</taxon>
    </lineage>
</organism>
<protein>
    <submittedName>
        <fullName evidence="1">Uncharacterized protein</fullName>
    </submittedName>
</protein>
<evidence type="ECO:0000313" key="1">
    <source>
        <dbReference type="EMBL" id="MFC4404214.1"/>
    </source>
</evidence>